<dbReference type="Gene3D" id="3.40.190.10">
    <property type="entry name" value="Periplasmic binding protein-like II"/>
    <property type="match status" value="1"/>
</dbReference>
<dbReference type="Pfam" id="PF13416">
    <property type="entry name" value="SBP_bac_8"/>
    <property type="match status" value="1"/>
</dbReference>
<dbReference type="PANTHER" id="PTHR43649">
    <property type="entry name" value="ARABINOSE-BINDING PROTEIN-RELATED"/>
    <property type="match status" value="1"/>
</dbReference>
<evidence type="ECO:0000313" key="6">
    <source>
        <dbReference type="EMBL" id="MCW3475326.1"/>
    </source>
</evidence>
<protein>
    <submittedName>
        <fullName evidence="6">Extracellular solute-binding protein</fullName>
    </submittedName>
</protein>
<dbReference type="Proteomes" id="UP001165679">
    <property type="component" value="Unassembled WGS sequence"/>
</dbReference>
<dbReference type="InterPro" id="IPR006059">
    <property type="entry name" value="SBP"/>
</dbReference>
<dbReference type="GO" id="GO:0042597">
    <property type="term" value="C:periplasmic space"/>
    <property type="evidence" value="ECO:0007669"/>
    <property type="project" value="UniProtKB-SubCell"/>
</dbReference>
<organism evidence="6 7">
    <name type="scientific">Limobrevibacterium gyesilva</name>
    <dbReference type="NCBI Taxonomy" id="2991712"/>
    <lineage>
        <taxon>Bacteria</taxon>
        <taxon>Pseudomonadati</taxon>
        <taxon>Pseudomonadota</taxon>
        <taxon>Alphaproteobacteria</taxon>
        <taxon>Acetobacterales</taxon>
        <taxon>Acetobacteraceae</taxon>
        <taxon>Limobrevibacterium</taxon>
    </lineage>
</organism>
<reference evidence="6" key="1">
    <citation type="submission" date="2022-09" db="EMBL/GenBank/DDBJ databases">
        <title>Rhodovastum sp. nov. RN2-1 isolated from soil in Seongnam, South Korea.</title>
        <authorList>
            <person name="Le N.T."/>
        </authorList>
    </citation>
    <scope>NUCLEOTIDE SEQUENCE</scope>
    <source>
        <strain evidence="6">RN2-1</strain>
    </source>
</reference>
<proteinExistence type="inferred from homology"/>
<comment type="subcellular location">
    <subcellularLocation>
        <location evidence="1">Periplasm</location>
    </subcellularLocation>
</comment>
<dbReference type="EMBL" id="JAPDNT010000008">
    <property type="protein sequence ID" value="MCW3475326.1"/>
    <property type="molecule type" value="Genomic_DNA"/>
</dbReference>
<feature type="chain" id="PRO_5041349993" evidence="5">
    <location>
        <begin position="30"/>
        <end position="442"/>
    </location>
</feature>
<evidence type="ECO:0000256" key="1">
    <source>
        <dbReference type="ARBA" id="ARBA00004418"/>
    </source>
</evidence>
<keyword evidence="7" id="KW-1185">Reference proteome</keyword>
<evidence type="ECO:0000256" key="3">
    <source>
        <dbReference type="ARBA" id="ARBA00022448"/>
    </source>
</evidence>
<evidence type="ECO:0000256" key="2">
    <source>
        <dbReference type="ARBA" id="ARBA00008520"/>
    </source>
</evidence>
<dbReference type="PROSITE" id="PS51318">
    <property type="entry name" value="TAT"/>
    <property type="match status" value="1"/>
</dbReference>
<evidence type="ECO:0000313" key="7">
    <source>
        <dbReference type="Proteomes" id="UP001165679"/>
    </source>
</evidence>
<feature type="signal peptide" evidence="5">
    <location>
        <begin position="1"/>
        <end position="29"/>
    </location>
</feature>
<comment type="similarity">
    <text evidence="2">Belongs to the bacterial solute-binding protein 1 family.</text>
</comment>
<keyword evidence="3" id="KW-0813">Transport</keyword>
<sequence length="442" mass="48625">MNIITRRTALTAGAGALAAAALPGFQASAIPIANVEPPKLPIEKGATLRVLRPTKFVEPDEVIFRENVKKFVDATGVQTRVDFVGWEDLRPQTAVAANTGAGPDVVIGWPDDPHLYADKLLEVSDVTEYLGKKYGGWYFLAEKYGKKWGTNNWIAVPMGGSGGPIVYRKSWVKEAGFDQIPNDLGQFLKLCENLKKNNHPSGFALGNAVGDANAYCNWLLWAHGGYIVDEAGKIAINRKETVEALKYGKDLYKTFISGVLSWQDPSNNKAFIAEDIGLTANGVSIYFVLKNDPKTARIAEDTDHAPMPSGLVGKSPQSALVLNGMVFKHTKYPNASKEFLRFMMEQEQYEKWLTGCIGYWAQPLKAYAEADVWKNDPKIATFRDTCGNEFWNGYKGPITAASGAVTADYVNVQMFAAVSSGQATPEEAVKEAERRARRYYKS</sequence>
<comment type="caution">
    <text evidence="6">The sequence shown here is derived from an EMBL/GenBank/DDBJ whole genome shotgun (WGS) entry which is preliminary data.</text>
</comment>
<dbReference type="AlphaFoldDB" id="A0AA41YKB4"/>
<evidence type="ECO:0000256" key="4">
    <source>
        <dbReference type="ARBA" id="ARBA00022729"/>
    </source>
</evidence>
<name>A0AA41YKB4_9PROT</name>
<gene>
    <name evidence="6" type="ORF">OL599_12155</name>
</gene>
<dbReference type="RefSeq" id="WP_264714040.1">
    <property type="nucleotide sequence ID" value="NZ_JAPDNT010000008.1"/>
</dbReference>
<evidence type="ECO:0000256" key="5">
    <source>
        <dbReference type="SAM" id="SignalP"/>
    </source>
</evidence>
<dbReference type="PANTHER" id="PTHR43649:SF34">
    <property type="entry name" value="ABC TRANSPORTER PERIPLASMIC-BINDING PROTEIN YCJN-RELATED"/>
    <property type="match status" value="1"/>
</dbReference>
<accession>A0AA41YKB4</accession>
<keyword evidence="4 5" id="KW-0732">Signal</keyword>
<reference evidence="6" key="2">
    <citation type="submission" date="2022-10" db="EMBL/GenBank/DDBJ databases">
        <authorList>
            <person name="Trinh H.N."/>
        </authorList>
    </citation>
    <scope>NUCLEOTIDE SEQUENCE</scope>
    <source>
        <strain evidence="6">RN2-1</strain>
    </source>
</reference>
<dbReference type="InterPro" id="IPR050490">
    <property type="entry name" value="Bact_solute-bd_prot1"/>
</dbReference>
<dbReference type="SUPFAM" id="SSF53850">
    <property type="entry name" value="Periplasmic binding protein-like II"/>
    <property type="match status" value="1"/>
</dbReference>
<dbReference type="InterPro" id="IPR006311">
    <property type="entry name" value="TAT_signal"/>
</dbReference>